<keyword evidence="5" id="KW-0539">Nucleus</keyword>
<dbReference type="PRINTS" id="PR00404">
    <property type="entry name" value="MADSDOMAIN"/>
</dbReference>
<feature type="region of interest" description="Disordered" evidence="7">
    <location>
        <begin position="1"/>
        <end position="23"/>
    </location>
</feature>
<dbReference type="OrthoDB" id="1898716at2759"/>
<dbReference type="InterPro" id="IPR002100">
    <property type="entry name" value="TF_MADSbox"/>
</dbReference>
<dbReference type="GO" id="GO:0045944">
    <property type="term" value="P:positive regulation of transcription by RNA polymerase II"/>
    <property type="evidence" value="ECO:0007669"/>
    <property type="project" value="InterPro"/>
</dbReference>
<dbReference type="PROSITE" id="PS50066">
    <property type="entry name" value="MADS_BOX_2"/>
    <property type="match status" value="1"/>
</dbReference>
<dbReference type="SMART" id="SM00432">
    <property type="entry name" value="MADS"/>
    <property type="match status" value="1"/>
</dbReference>
<dbReference type="Proteomes" id="UP000011116">
    <property type="component" value="Chromosome 6H"/>
</dbReference>
<dbReference type="GO" id="GO:0046983">
    <property type="term" value="F:protein dimerization activity"/>
    <property type="evidence" value="ECO:0007669"/>
    <property type="project" value="InterPro"/>
</dbReference>
<evidence type="ECO:0000256" key="1">
    <source>
        <dbReference type="ARBA" id="ARBA00004123"/>
    </source>
</evidence>
<dbReference type="Gramene" id="HORVU.MOREX.r2.6HG0469380.1">
    <property type="protein sequence ID" value="HORVU.MOREX.r2.6HG0469380.1.CDS.1"/>
    <property type="gene ID" value="HORVU.MOREX.r2.6HG0469380"/>
</dbReference>
<dbReference type="Gene3D" id="3.40.1810.10">
    <property type="entry name" value="Transcription factor, MADS-box"/>
    <property type="match status" value="1"/>
</dbReference>
<dbReference type="GO" id="GO:0006357">
    <property type="term" value="P:regulation of transcription by RNA polymerase II"/>
    <property type="evidence" value="ECO:0000318"/>
    <property type="project" value="GO_Central"/>
</dbReference>
<keyword evidence="3" id="KW-0238">DNA-binding</keyword>
<proteinExistence type="predicted"/>
<evidence type="ECO:0000313" key="9">
    <source>
        <dbReference type="EnsemblPlants" id="HORVU.MOREX.r3.6HG0566230.1.CDS1"/>
    </source>
</evidence>
<dbReference type="PANTHER" id="PTHR11945:SF758">
    <property type="entry name" value="MADS-BOX TRANSCRIPTION FACTOR 30"/>
    <property type="match status" value="1"/>
</dbReference>
<dbReference type="EnsemblPlants" id="HORVU.MOREX.r3.6HG0566230.1">
    <property type="protein sequence ID" value="HORVU.MOREX.r3.6HG0566230.1.CDS1"/>
    <property type="gene ID" value="HORVU.MOREX.r3.6HG0566230"/>
</dbReference>
<evidence type="ECO:0000256" key="5">
    <source>
        <dbReference type="ARBA" id="ARBA00023242"/>
    </source>
</evidence>
<keyword evidence="6" id="KW-0175">Coiled coil</keyword>
<dbReference type="GO" id="GO:0000978">
    <property type="term" value="F:RNA polymerase II cis-regulatory region sequence-specific DNA binding"/>
    <property type="evidence" value="ECO:0000318"/>
    <property type="project" value="GO_Central"/>
</dbReference>
<evidence type="ECO:0000259" key="8">
    <source>
        <dbReference type="PROSITE" id="PS50066"/>
    </source>
</evidence>
<dbReference type="AlphaFoldDB" id="A0A8I6XSH8"/>
<accession>A0A8I6XSH8</accession>
<reference evidence="10" key="1">
    <citation type="journal article" date="2012" name="Nature">
        <title>A physical, genetic and functional sequence assembly of the barley genome.</title>
        <authorList>
            <consortium name="The International Barley Genome Sequencing Consortium"/>
            <person name="Mayer K.F."/>
            <person name="Waugh R."/>
            <person name="Brown J.W."/>
            <person name="Schulman A."/>
            <person name="Langridge P."/>
            <person name="Platzer M."/>
            <person name="Fincher G.B."/>
            <person name="Muehlbauer G.J."/>
            <person name="Sato K."/>
            <person name="Close T.J."/>
            <person name="Wise R.P."/>
            <person name="Stein N."/>
        </authorList>
    </citation>
    <scope>NUCLEOTIDE SEQUENCE [LARGE SCALE GENOMIC DNA]</scope>
    <source>
        <strain evidence="10">cv. Morex</strain>
    </source>
</reference>
<organism evidence="9 10">
    <name type="scientific">Hordeum vulgare subsp. vulgare</name>
    <name type="common">Domesticated barley</name>
    <dbReference type="NCBI Taxonomy" id="112509"/>
    <lineage>
        <taxon>Eukaryota</taxon>
        <taxon>Viridiplantae</taxon>
        <taxon>Streptophyta</taxon>
        <taxon>Embryophyta</taxon>
        <taxon>Tracheophyta</taxon>
        <taxon>Spermatophyta</taxon>
        <taxon>Magnoliopsida</taxon>
        <taxon>Liliopsida</taxon>
        <taxon>Poales</taxon>
        <taxon>Poaceae</taxon>
        <taxon>BOP clade</taxon>
        <taxon>Pooideae</taxon>
        <taxon>Triticodae</taxon>
        <taxon>Triticeae</taxon>
        <taxon>Hordeinae</taxon>
        <taxon>Hordeum</taxon>
    </lineage>
</organism>
<dbReference type="InterPro" id="IPR033896">
    <property type="entry name" value="MEF2-like_N"/>
</dbReference>
<dbReference type="FunFam" id="3.40.1810.10:FF:000006">
    <property type="entry name" value="Agamous-like MADS-box protein AGL62"/>
    <property type="match status" value="1"/>
</dbReference>
<comment type="subcellular location">
    <subcellularLocation>
        <location evidence="1">Nucleus</location>
    </subcellularLocation>
</comment>
<dbReference type="GO" id="GO:0000981">
    <property type="term" value="F:DNA-binding transcription factor activity, RNA polymerase II-specific"/>
    <property type="evidence" value="ECO:0000318"/>
    <property type="project" value="GO_Central"/>
</dbReference>
<feature type="domain" description="MADS-box" evidence="8">
    <location>
        <begin position="20"/>
        <end position="80"/>
    </location>
</feature>
<dbReference type="PANTHER" id="PTHR11945">
    <property type="entry name" value="MADS BOX PROTEIN"/>
    <property type="match status" value="1"/>
</dbReference>
<evidence type="ECO:0000313" key="10">
    <source>
        <dbReference type="Proteomes" id="UP000011116"/>
    </source>
</evidence>
<keyword evidence="10" id="KW-1185">Reference proteome</keyword>
<dbReference type="Gramene" id="HORVU.MOREX.r3.6HG0566230.1">
    <property type="protein sequence ID" value="HORVU.MOREX.r3.6HG0566230.1.CDS1"/>
    <property type="gene ID" value="HORVU.MOREX.r3.6HG0566230"/>
</dbReference>
<evidence type="ECO:0000256" key="3">
    <source>
        <dbReference type="ARBA" id="ARBA00023125"/>
    </source>
</evidence>
<feature type="coiled-coil region" evidence="6">
    <location>
        <begin position="95"/>
        <end position="122"/>
    </location>
</feature>
<dbReference type="GO" id="GO:0005634">
    <property type="term" value="C:nucleus"/>
    <property type="evidence" value="ECO:0007669"/>
    <property type="project" value="UniProtKB-SubCell"/>
</dbReference>
<name>A0A8I6XSH8_HORVV</name>
<dbReference type="Pfam" id="PF00319">
    <property type="entry name" value="SRF-TF"/>
    <property type="match status" value="1"/>
</dbReference>
<reference evidence="9" key="3">
    <citation type="submission" date="2022-01" db="UniProtKB">
        <authorList>
            <consortium name="EnsemblPlants"/>
        </authorList>
    </citation>
    <scope>IDENTIFICATION</scope>
    <source>
        <strain evidence="9">subsp. vulgare</strain>
    </source>
</reference>
<gene>
    <name evidence="9" type="primary">LOC123405163</name>
</gene>
<dbReference type="SMR" id="A0A8I6XSH8"/>
<keyword evidence="4" id="KW-0804">Transcription</keyword>
<evidence type="ECO:0000256" key="6">
    <source>
        <dbReference type="SAM" id="Coils"/>
    </source>
</evidence>
<evidence type="ECO:0000256" key="4">
    <source>
        <dbReference type="ARBA" id="ARBA00023163"/>
    </source>
</evidence>
<evidence type="ECO:0000256" key="7">
    <source>
        <dbReference type="SAM" id="MobiDB-lite"/>
    </source>
</evidence>
<dbReference type="SUPFAM" id="SSF55455">
    <property type="entry name" value="SRF-like"/>
    <property type="match status" value="1"/>
</dbReference>
<sequence>MVRAAQRSGGEEGRTKKLTQGRKKIPMERIEDANRLQVCFSKRRKGLVKKAFELSVLCGAQVALIVFSPAGKPYTYGHTSVDAVLDRFLLSSSGAAEVEAEAASQQTELSELLRQEEELIKARDAEARRGKELQAEVRAAGVWIDGDMRRWELPELEATLAALERVQAEAANRAHEIFAQDAMMQQCTAGPAGLLGYLGPGSSYTADPSVGGHEEMAMDKLTGGCYSNNMFDYHGSSTFPAKGTRSQEVVMDATTMRLTGSDASSLFHYLGGSGPFTGDGNGGGGNELSVNTTMPLMGGNVSYALAPMMTPPPPPLSLPFNHGYGYNNLGAGYGYNQTDHGVGHGRGTFYEMEGVYGTTCNFFA</sequence>
<reference evidence="9" key="2">
    <citation type="submission" date="2020-10" db="EMBL/GenBank/DDBJ databases">
        <authorList>
            <person name="Scholz U."/>
            <person name="Mascher M."/>
            <person name="Fiebig A."/>
        </authorList>
    </citation>
    <scope>NUCLEOTIDE SEQUENCE [LARGE SCALE GENOMIC DNA]</scope>
    <source>
        <strain evidence="9">cv. Morex</strain>
    </source>
</reference>
<dbReference type="GeneID" id="123405163"/>
<dbReference type="InterPro" id="IPR036879">
    <property type="entry name" value="TF_MADSbox_sf"/>
</dbReference>
<evidence type="ECO:0000256" key="2">
    <source>
        <dbReference type="ARBA" id="ARBA00023015"/>
    </source>
</evidence>
<keyword evidence="2" id="KW-0805">Transcription regulation</keyword>
<protein>
    <recommendedName>
        <fullName evidence="8">MADS-box domain-containing protein</fullName>
    </recommendedName>
</protein>
<dbReference type="CDD" id="cd00265">
    <property type="entry name" value="MADS_MEF2_like"/>
    <property type="match status" value="1"/>
</dbReference>
<dbReference type="KEGG" id="hvg:123405163"/>
<dbReference type="RefSeq" id="XP_044954895.1">
    <property type="nucleotide sequence ID" value="XM_045098960.1"/>
</dbReference>